<dbReference type="RefSeq" id="WP_054290348.1">
    <property type="nucleotide sequence ID" value="NZ_CP012752.1"/>
</dbReference>
<comment type="subcellular location">
    <subcellularLocation>
        <location evidence="1">Membrane</location>
        <topology evidence="1">Multi-pass membrane protein</topology>
    </subcellularLocation>
</comment>
<evidence type="ECO:0000256" key="5">
    <source>
        <dbReference type="SAM" id="Phobius"/>
    </source>
</evidence>
<feature type="transmembrane region" description="Helical" evidence="5">
    <location>
        <begin position="59"/>
        <end position="79"/>
    </location>
</feature>
<proteinExistence type="predicted"/>
<accession>A0A0N9HXY4</accession>
<dbReference type="GO" id="GO:0140359">
    <property type="term" value="F:ABC-type transporter activity"/>
    <property type="evidence" value="ECO:0007669"/>
    <property type="project" value="InterPro"/>
</dbReference>
<sequence>MSERLEWRTVVRAFAATEARNLWRMRTPVIFMFAVPALLSLLLGTAVSGDPSAFPGRSVIGFAVLFSFMTINYQGLALFREFFGNTWLRQAVGKPPRSAFLVGKLAPVMAMGSVQLVVFAALTFLFYPLPLHGDVLQLVVVAVPLVCCGPMIGILLYNLTKSVSTFQSITYLVMLGTGGLGGTIVTPEQLPAVSRALGPFTPHHWAIKAFTNSTVGSGSWSLTLQCAGIITGIAVVFAIAAIATFDFRAEKLAYA</sequence>
<keyword evidence="3 5" id="KW-1133">Transmembrane helix</keyword>
<dbReference type="InterPro" id="IPR013525">
    <property type="entry name" value="ABC2_TM"/>
</dbReference>
<feature type="transmembrane region" description="Helical" evidence="5">
    <location>
        <begin position="100"/>
        <end position="129"/>
    </location>
</feature>
<keyword evidence="2 5" id="KW-0812">Transmembrane</keyword>
<gene>
    <name evidence="7" type="ORF">AOZ06_17325</name>
</gene>
<evidence type="ECO:0000313" key="7">
    <source>
        <dbReference type="EMBL" id="ALG08441.1"/>
    </source>
</evidence>
<feature type="transmembrane region" description="Helical" evidence="5">
    <location>
        <begin position="169"/>
        <end position="187"/>
    </location>
</feature>
<evidence type="ECO:0000256" key="2">
    <source>
        <dbReference type="ARBA" id="ARBA00022692"/>
    </source>
</evidence>
<feature type="transmembrane region" description="Helical" evidence="5">
    <location>
        <begin position="29"/>
        <end position="47"/>
    </location>
</feature>
<dbReference type="KEGG" id="kphy:AOZ06_17325"/>
<keyword evidence="8" id="KW-1185">Reference proteome</keyword>
<evidence type="ECO:0000256" key="3">
    <source>
        <dbReference type="ARBA" id="ARBA00022989"/>
    </source>
</evidence>
<evidence type="ECO:0000313" key="8">
    <source>
        <dbReference type="Proteomes" id="UP000063699"/>
    </source>
</evidence>
<keyword evidence="4 5" id="KW-0472">Membrane</keyword>
<dbReference type="AlphaFoldDB" id="A0A0N9HXY4"/>
<organism evidence="7 8">
    <name type="scientific">Kibdelosporangium phytohabitans</name>
    <dbReference type="NCBI Taxonomy" id="860235"/>
    <lineage>
        <taxon>Bacteria</taxon>
        <taxon>Bacillati</taxon>
        <taxon>Actinomycetota</taxon>
        <taxon>Actinomycetes</taxon>
        <taxon>Pseudonocardiales</taxon>
        <taxon>Pseudonocardiaceae</taxon>
        <taxon>Kibdelosporangium</taxon>
    </lineage>
</organism>
<dbReference type="Proteomes" id="UP000063699">
    <property type="component" value="Chromosome"/>
</dbReference>
<dbReference type="PANTHER" id="PTHR43229:SF6">
    <property type="entry name" value="ABC-TYPE MULTIDRUG TRANSPORT SYSTEM, PERMEASE COMPONENT"/>
    <property type="match status" value="1"/>
</dbReference>
<reference evidence="7 8" key="1">
    <citation type="submission" date="2015-07" db="EMBL/GenBank/DDBJ databases">
        <title>Genome sequencing of Kibdelosporangium phytohabitans.</title>
        <authorList>
            <person name="Qin S."/>
            <person name="Xing K."/>
        </authorList>
    </citation>
    <scope>NUCLEOTIDE SEQUENCE [LARGE SCALE GENOMIC DNA]</scope>
    <source>
        <strain evidence="7 8">KLBMP1111</strain>
    </source>
</reference>
<evidence type="ECO:0000256" key="1">
    <source>
        <dbReference type="ARBA" id="ARBA00004141"/>
    </source>
</evidence>
<dbReference type="Pfam" id="PF01061">
    <property type="entry name" value="ABC2_membrane"/>
    <property type="match status" value="1"/>
</dbReference>
<feature type="transmembrane region" description="Helical" evidence="5">
    <location>
        <begin position="135"/>
        <end position="157"/>
    </location>
</feature>
<dbReference type="GO" id="GO:0016020">
    <property type="term" value="C:membrane"/>
    <property type="evidence" value="ECO:0007669"/>
    <property type="project" value="UniProtKB-SubCell"/>
</dbReference>
<name>A0A0N9HXY4_9PSEU</name>
<feature type="domain" description="ABC-2 type transporter transmembrane" evidence="6">
    <location>
        <begin position="11"/>
        <end position="212"/>
    </location>
</feature>
<dbReference type="InterPro" id="IPR051784">
    <property type="entry name" value="Nod_factor_ABC_transporter"/>
</dbReference>
<evidence type="ECO:0000259" key="6">
    <source>
        <dbReference type="Pfam" id="PF01061"/>
    </source>
</evidence>
<dbReference type="PANTHER" id="PTHR43229">
    <property type="entry name" value="NODULATION PROTEIN J"/>
    <property type="match status" value="1"/>
</dbReference>
<dbReference type="OrthoDB" id="4526018at2"/>
<evidence type="ECO:0000256" key="4">
    <source>
        <dbReference type="ARBA" id="ARBA00023136"/>
    </source>
</evidence>
<dbReference type="STRING" id="860235.AOZ06_17325"/>
<feature type="transmembrane region" description="Helical" evidence="5">
    <location>
        <begin position="222"/>
        <end position="245"/>
    </location>
</feature>
<dbReference type="EMBL" id="CP012752">
    <property type="protein sequence ID" value="ALG08441.1"/>
    <property type="molecule type" value="Genomic_DNA"/>
</dbReference>
<protein>
    <recommendedName>
        <fullName evidence="6">ABC-2 type transporter transmembrane domain-containing protein</fullName>
    </recommendedName>
</protein>